<evidence type="ECO:0000313" key="5">
    <source>
        <dbReference type="Proteomes" id="UP000195540"/>
    </source>
</evidence>
<dbReference type="AlphaFoldDB" id="A0AAJ4CLJ2"/>
<evidence type="ECO:0000259" key="2">
    <source>
        <dbReference type="SMART" id="SM00849"/>
    </source>
</evidence>
<dbReference type="SUPFAM" id="SSF56281">
    <property type="entry name" value="Metallo-hydrolase/oxidoreductase"/>
    <property type="match status" value="1"/>
</dbReference>
<evidence type="ECO:0000313" key="3">
    <source>
        <dbReference type="EMBL" id="ARX35824.1"/>
    </source>
</evidence>
<reference evidence="3 5" key="1">
    <citation type="submission" date="2017-05" db="EMBL/GenBank/DDBJ databases">
        <title>Whole genome sequencing of Proteus mirabilis AR_0155.</title>
        <authorList>
            <person name="Conlan S."/>
            <person name="Thomas P.J."/>
            <person name="Mullikin J."/>
            <person name="Frank K.M."/>
            <person name="Segre J.A."/>
        </authorList>
    </citation>
    <scope>NUCLEOTIDE SEQUENCE [LARGE SCALE GENOMIC DNA]</scope>
    <source>
        <strain evidence="3 5">AR_0155</strain>
    </source>
</reference>
<reference evidence="4" key="2">
    <citation type="submission" date="2023-06" db="EMBL/GenBank/DDBJ databases">
        <authorList>
            <consortium name="Clinical and Environmental Microbiology Branch: Whole genome sequencing antimicrobial resistance pathogens in the healthcare setting"/>
        </authorList>
    </citation>
    <scope>NUCLEOTIDE SEQUENCE</scope>
    <source>
        <strain evidence="4">Microbial</strain>
    </source>
</reference>
<accession>A0AAJ4CLJ2</accession>
<dbReference type="EMBL" id="ABKSPD020000001">
    <property type="protein sequence ID" value="EKW9774814.1"/>
    <property type="molecule type" value="Genomic_DNA"/>
</dbReference>
<sequence length="305" mass="34073">MQPIIERINMMEKIKMKKLLPLTLATTAFFATSVMATELTLDIYNPGDASVFPVSSEIIYGDKDAVLIDAQFQKNDAQALVDKIKASGKNLTYIYISHSDPDFYFGLDVITEAFPNAKVIASAPTVKIINETQAGKLAYWGPVLKDNAPKKVIIPEVVTGDSFSLEGEKLYIKGLDSQSPERTYVYVPKLNAIMGGVILSENIHVWLADTQSKAQRQYWLEALQQIKTLSPKTVIPGHYVPKSNYDMRSVDFTMNYLKEAETKLAETQNSEQFIAAMEKSYPDLADKSSLELSAKVLKGEMKWPQ</sequence>
<dbReference type="InterPro" id="IPR050855">
    <property type="entry name" value="NDM-1-like"/>
</dbReference>
<dbReference type="SMART" id="SM00849">
    <property type="entry name" value="Lactamase_B"/>
    <property type="match status" value="1"/>
</dbReference>
<feature type="domain" description="Metallo-beta-lactamase" evidence="2">
    <location>
        <begin position="53"/>
        <end position="238"/>
    </location>
</feature>
<feature type="signal peptide" evidence="1">
    <location>
        <begin position="1"/>
        <end position="36"/>
    </location>
</feature>
<evidence type="ECO:0000256" key="1">
    <source>
        <dbReference type="SAM" id="SignalP"/>
    </source>
</evidence>
<gene>
    <name evidence="3" type="ORF">AM402_17275</name>
    <name evidence="4" type="ORF">PW210_000580</name>
</gene>
<dbReference type="CDD" id="cd07739">
    <property type="entry name" value="metallo-hydrolase-like_MBL-fold"/>
    <property type="match status" value="1"/>
</dbReference>
<dbReference type="PANTHER" id="PTHR42951">
    <property type="entry name" value="METALLO-BETA-LACTAMASE DOMAIN-CONTAINING"/>
    <property type="match status" value="1"/>
</dbReference>
<dbReference type="Proteomes" id="UP000195540">
    <property type="component" value="Chromosome"/>
</dbReference>
<proteinExistence type="predicted"/>
<dbReference type="PANTHER" id="PTHR42951:SF14">
    <property type="entry name" value="METALLO-BETA-LACTAMASE SUPERFAMILY PROTEIN"/>
    <property type="match status" value="1"/>
</dbReference>
<dbReference type="EMBL" id="CP021694">
    <property type="protein sequence ID" value="ARX35824.1"/>
    <property type="molecule type" value="Genomic_DNA"/>
</dbReference>
<feature type="chain" id="PRO_5044168421" evidence="1">
    <location>
        <begin position="37"/>
        <end position="305"/>
    </location>
</feature>
<dbReference type="RefSeq" id="WP_004244814.1">
    <property type="nucleotide sequence ID" value="NZ_JAQOYA010000001.1"/>
</dbReference>
<dbReference type="InterPro" id="IPR036866">
    <property type="entry name" value="RibonucZ/Hydroxyglut_hydro"/>
</dbReference>
<evidence type="ECO:0000313" key="4">
    <source>
        <dbReference type="EMBL" id="EKW9774814.1"/>
    </source>
</evidence>
<protein>
    <submittedName>
        <fullName evidence="4">MBL fold metallo-hydrolase</fullName>
    </submittedName>
</protein>
<dbReference type="Pfam" id="PF00753">
    <property type="entry name" value="Lactamase_B"/>
    <property type="match status" value="1"/>
</dbReference>
<keyword evidence="1" id="KW-0732">Signal</keyword>
<dbReference type="Gene3D" id="3.60.15.10">
    <property type="entry name" value="Ribonuclease Z/Hydroxyacylglutathione hydrolase-like"/>
    <property type="match status" value="1"/>
</dbReference>
<organism evidence="4 6">
    <name type="scientific">Proteus mirabilis</name>
    <dbReference type="NCBI Taxonomy" id="584"/>
    <lineage>
        <taxon>Bacteria</taxon>
        <taxon>Pseudomonadati</taxon>
        <taxon>Pseudomonadota</taxon>
        <taxon>Gammaproteobacteria</taxon>
        <taxon>Enterobacterales</taxon>
        <taxon>Morganellaceae</taxon>
        <taxon>Proteus</taxon>
    </lineage>
</organism>
<dbReference type="InterPro" id="IPR001279">
    <property type="entry name" value="Metallo-B-lactamas"/>
</dbReference>
<name>A0AAJ4CLJ2_PROMI</name>
<dbReference type="Proteomes" id="UP001171165">
    <property type="component" value="Unassembled WGS sequence"/>
</dbReference>
<evidence type="ECO:0000313" key="6">
    <source>
        <dbReference type="Proteomes" id="UP001171165"/>
    </source>
</evidence>